<evidence type="ECO:0000256" key="1">
    <source>
        <dbReference type="SAM" id="MobiDB-lite"/>
    </source>
</evidence>
<reference evidence="4" key="1">
    <citation type="submission" date="2012-12" db="EMBL/GenBank/DDBJ databases">
        <authorList>
            <person name="Hellsten U."/>
            <person name="Grimwood J."/>
            <person name="Chapman J.A."/>
            <person name="Shapiro H."/>
            <person name="Aerts A."/>
            <person name="Otillar R.P."/>
            <person name="Terry A.Y."/>
            <person name="Boore J.L."/>
            <person name="Simakov O."/>
            <person name="Marletaz F."/>
            <person name="Cho S.-J."/>
            <person name="Edsinger-Gonzales E."/>
            <person name="Havlak P."/>
            <person name="Kuo D.-H."/>
            <person name="Larsson T."/>
            <person name="Lv J."/>
            <person name="Arendt D."/>
            <person name="Savage R."/>
            <person name="Osoegawa K."/>
            <person name="de Jong P."/>
            <person name="Lindberg D.R."/>
            <person name="Seaver E.C."/>
            <person name="Weisblat D.A."/>
            <person name="Putnam N.H."/>
            <person name="Grigoriev I.V."/>
            <person name="Rokhsar D.S."/>
        </authorList>
    </citation>
    <scope>NUCLEOTIDE SEQUENCE</scope>
</reference>
<feature type="compositionally biased region" description="Low complexity" evidence="1">
    <location>
        <begin position="125"/>
        <end position="136"/>
    </location>
</feature>
<dbReference type="KEGG" id="hro:HELRODRAFT_168873"/>
<feature type="region of interest" description="Disordered" evidence="1">
    <location>
        <begin position="193"/>
        <end position="215"/>
    </location>
</feature>
<dbReference type="EMBL" id="KB096023">
    <property type="protein sequence ID" value="ESO08951.1"/>
    <property type="molecule type" value="Genomic_DNA"/>
</dbReference>
<dbReference type="EnsemblMetazoa" id="HelroT168873">
    <property type="protein sequence ID" value="HelroP168873"/>
    <property type="gene ID" value="HelroG168873"/>
</dbReference>
<proteinExistence type="predicted"/>
<gene>
    <name evidence="3" type="primary">20202531</name>
    <name evidence="2" type="ORF">HELRODRAFT_168873</name>
</gene>
<dbReference type="RefSeq" id="XP_009012973.1">
    <property type="nucleotide sequence ID" value="XM_009014725.1"/>
</dbReference>
<feature type="compositionally biased region" description="Low complexity" evidence="1">
    <location>
        <begin position="91"/>
        <end position="112"/>
    </location>
</feature>
<dbReference type="InParanoid" id="T1F131"/>
<feature type="compositionally biased region" description="Basic and acidic residues" evidence="1">
    <location>
        <begin position="206"/>
        <end position="215"/>
    </location>
</feature>
<reference evidence="2 4" key="2">
    <citation type="journal article" date="2013" name="Nature">
        <title>Insights into bilaterian evolution from three spiralian genomes.</title>
        <authorList>
            <person name="Simakov O."/>
            <person name="Marletaz F."/>
            <person name="Cho S.J."/>
            <person name="Edsinger-Gonzales E."/>
            <person name="Havlak P."/>
            <person name="Hellsten U."/>
            <person name="Kuo D.H."/>
            <person name="Larsson T."/>
            <person name="Lv J."/>
            <person name="Arendt D."/>
            <person name="Savage R."/>
            <person name="Osoegawa K."/>
            <person name="de Jong P."/>
            <person name="Grimwood J."/>
            <person name="Chapman J.A."/>
            <person name="Shapiro H."/>
            <person name="Aerts A."/>
            <person name="Otillar R.P."/>
            <person name="Terry A.Y."/>
            <person name="Boore J.L."/>
            <person name="Grigoriev I.V."/>
            <person name="Lindberg D.R."/>
            <person name="Seaver E.C."/>
            <person name="Weisblat D.A."/>
            <person name="Putnam N.H."/>
            <person name="Rokhsar D.S."/>
        </authorList>
    </citation>
    <scope>NUCLEOTIDE SEQUENCE</scope>
</reference>
<accession>T1F131</accession>
<dbReference type="GeneID" id="20202531"/>
<dbReference type="AlphaFoldDB" id="T1F131"/>
<sequence length="246" mass="27766">MAAVYMEGKPGGNIRRYSNDVEVRRLSACGGRGPGGYDDEAAVAAADVRRLEMLKKSREEERKNREADFYRNQFISKSTFEDTLNEMNKQINNNINNNNRNNNNNNKKNNNNDADCKEANVSSRNNKINNDNNTNGDNDDDDGDDDDDGGHSYDNDDVINWTDKAVNSSSNKIDESHLTDGFSDDDDDVTNYSRRHSCNNNNNNNNKDDDVRQSWESPFKPEKCWGLETGVSCLKELNLENGLECG</sequence>
<dbReference type="Proteomes" id="UP000015101">
    <property type="component" value="Unassembled WGS sequence"/>
</dbReference>
<feature type="compositionally biased region" description="Acidic residues" evidence="1">
    <location>
        <begin position="137"/>
        <end position="148"/>
    </location>
</feature>
<reference evidence="3" key="3">
    <citation type="submission" date="2015-06" db="UniProtKB">
        <authorList>
            <consortium name="EnsemblMetazoa"/>
        </authorList>
    </citation>
    <scope>IDENTIFICATION</scope>
</reference>
<evidence type="ECO:0000313" key="4">
    <source>
        <dbReference type="Proteomes" id="UP000015101"/>
    </source>
</evidence>
<feature type="region of interest" description="Disordered" evidence="1">
    <location>
        <begin position="91"/>
        <end position="160"/>
    </location>
</feature>
<evidence type="ECO:0000313" key="2">
    <source>
        <dbReference type="EMBL" id="ESO08951.1"/>
    </source>
</evidence>
<protein>
    <submittedName>
        <fullName evidence="2 3">Uncharacterized protein</fullName>
    </submittedName>
</protein>
<dbReference type="HOGENOM" id="CLU_1130133_0_0_1"/>
<keyword evidence="4" id="KW-1185">Reference proteome</keyword>
<evidence type="ECO:0000313" key="3">
    <source>
        <dbReference type="EnsemblMetazoa" id="HelroP168873"/>
    </source>
</evidence>
<organism evidence="3 4">
    <name type="scientific">Helobdella robusta</name>
    <name type="common">Californian leech</name>
    <dbReference type="NCBI Taxonomy" id="6412"/>
    <lineage>
        <taxon>Eukaryota</taxon>
        <taxon>Metazoa</taxon>
        <taxon>Spiralia</taxon>
        <taxon>Lophotrochozoa</taxon>
        <taxon>Annelida</taxon>
        <taxon>Clitellata</taxon>
        <taxon>Hirudinea</taxon>
        <taxon>Rhynchobdellida</taxon>
        <taxon>Glossiphoniidae</taxon>
        <taxon>Helobdella</taxon>
    </lineage>
</organism>
<name>T1F131_HELRO</name>
<dbReference type="EMBL" id="AMQM01003129">
    <property type="status" value="NOT_ANNOTATED_CDS"/>
    <property type="molecule type" value="Genomic_DNA"/>
</dbReference>
<dbReference type="CTD" id="20202531"/>